<dbReference type="PANTHER" id="PTHR43776:SF7">
    <property type="entry name" value="D,D-DIPEPTIDE TRANSPORT ATP-BINDING PROTEIN DDPF-RELATED"/>
    <property type="match status" value="1"/>
</dbReference>
<evidence type="ECO:0000256" key="1">
    <source>
        <dbReference type="ARBA" id="ARBA00005417"/>
    </source>
</evidence>
<dbReference type="NCBIfam" id="NF008453">
    <property type="entry name" value="PRK11308.1"/>
    <property type="match status" value="2"/>
</dbReference>
<dbReference type="SUPFAM" id="SSF52540">
    <property type="entry name" value="P-loop containing nucleoside triphosphate hydrolases"/>
    <property type="match status" value="2"/>
</dbReference>
<dbReference type="PANTHER" id="PTHR43776">
    <property type="entry name" value="TRANSPORT ATP-BINDING PROTEIN"/>
    <property type="match status" value="1"/>
</dbReference>
<dbReference type="Pfam" id="PF00005">
    <property type="entry name" value="ABC_tran"/>
    <property type="match status" value="2"/>
</dbReference>
<dbReference type="SMART" id="SM00382">
    <property type="entry name" value="AAA"/>
    <property type="match status" value="2"/>
</dbReference>
<dbReference type="InterPro" id="IPR017871">
    <property type="entry name" value="ABC_transporter-like_CS"/>
</dbReference>
<keyword evidence="4 6" id="KW-0067">ATP-binding</keyword>
<gene>
    <name evidence="6" type="ORF">G1C97_1354</name>
</gene>
<sequence>MTALLQIENLHLTYHDSQQSVEALQGISLDVQQGQTVSVVGESGSGKSSLAHVILRTLPDATTVSGTVLFQGRNVLDFKPKEITSYLGSDVGYIPQDPAVALNPVRKIGAQLIGVLRLRNRITKAQAKQQAIQLLTDAGLPHAETLLEKYPHQLSGGMLQRVLIAIVMALHPKLLIADEPTSALDVTVQRVVLDCLDRFIRKTGSAMLLITHDLAVAAERSSRMVIMHHGTIVEQGETSALLNNPQDEYSKRLIRAVPSMDSERLLSSDPYVPDDEEALLEVKHVRKAFPGNHSAPHVALDDVSFNIPDGRVLALVGESGSGKTTTARIVVGTEKPDSGYVQFKNTKYAGLNNRDSRPIRRKIQMVYQNPYASLDPRYSVQRLLDEALTASGNKDSATRRAQIRDLIADVSLPNTVLDQKPGDLSGGQCQRVAIARALAMKPDLMVLDEPTSALDVSVQNDILHLLHKVQVEHDMAYLLISHNLAVVRMLADEVIIIHDGLIVEQGETDQVLANPQHPYTQQLVSSIPRWHRHVNVPSSLT</sequence>
<evidence type="ECO:0000313" key="7">
    <source>
        <dbReference type="Proteomes" id="UP000543419"/>
    </source>
</evidence>
<comment type="similarity">
    <text evidence="1">Belongs to the ABC transporter superfamily.</text>
</comment>
<dbReference type="InterPro" id="IPR003439">
    <property type="entry name" value="ABC_transporter-like_ATP-bd"/>
</dbReference>
<dbReference type="InterPro" id="IPR050319">
    <property type="entry name" value="ABC_transp_ATP-bind"/>
</dbReference>
<dbReference type="RefSeq" id="WP_169241127.1">
    <property type="nucleotide sequence ID" value="NZ_JAAIIG010000005.1"/>
</dbReference>
<dbReference type="GO" id="GO:0016887">
    <property type="term" value="F:ATP hydrolysis activity"/>
    <property type="evidence" value="ECO:0007669"/>
    <property type="project" value="InterPro"/>
</dbReference>
<dbReference type="AlphaFoldDB" id="A0A7Y0HXK8"/>
<evidence type="ECO:0000256" key="2">
    <source>
        <dbReference type="ARBA" id="ARBA00022448"/>
    </source>
</evidence>
<feature type="domain" description="ABC transporter" evidence="5">
    <location>
        <begin position="5"/>
        <end position="254"/>
    </location>
</feature>
<evidence type="ECO:0000313" key="6">
    <source>
        <dbReference type="EMBL" id="NMM98402.1"/>
    </source>
</evidence>
<dbReference type="InterPro" id="IPR027417">
    <property type="entry name" value="P-loop_NTPase"/>
</dbReference>
<dbReference type="Gene3D" id="3.40.50.300">
    <property type="entry name" value="P-loop containing nucleotide triphosphate hydrolases"/>
    <property type="match status" value="2"/>
</dbReference>
<dbReference type="Pfam" id="PF08352">
    <property type="entry name" value="oligo_HPY"/>
    <property type="match status" value="2"/>
</dbReference>
<keyword evidence="7" id="KW-1185">Reference proteome</keyword>
<dbReference type="NCBIfam" id="NF007739">
    <property type="entry name" value="PRK10419.1"/>
    <property type="match status" value="2"/>
</dbReference>
<dbReference type="GO" id="GO:0055085">
    <property type="term" value="P:transmembrane transport"/>
    <property type="evidence" value="ECO:0007669"/>
    <property type="project" value="UniProtKB-ARBA"/>
</dbReference>
<dbReference type="GO" id="GO:0005524">
    <property type="term" value="F:ATP binding"/>
    <property type="evidence" value="ECO:0007669"/>
    <property type="project" value="UniProtKB-KW"/>
</dbReference>
<reference evidence="6 7" key="1">
    <citation type="submission" date="2020-02" db="EMBL/GenBank/DDBJ databases">
        <title>Characterization of phylogenetic diversity of novel bifidobacterial species isolated in Czech ZOOs.</title>
        <authorList>
            <person name="Lugli G.A."/>
            <person name="Vera N.B."/>
            <person name="Ventura M."/>
        </authorList>
    </citation>
    <scope>NUCLEOTIDE SEQUENCE [LARGE SCALE GENOMIC DNA]</scope>
    <source>
        <strain evidence="6 7">DSM 109959</strain>
    </source>
</reference>
<dbReference type="Proteomes" id="UP000543419">
    <property type="component" value="Unassembled WGS sequence"/>
</dbReference>
<dbReference type="InterPro" id="IPR013563">
    <property type="entry name" value="Oligopep_ABC_C"/>
</dbReference>
<keyword evidence="3" id="KW-0547">Nucleotide-binding</keyword>
<dbReference type="PROSITE" id="PS00211">
    <property type="entry name" value="ABC_TRANSPORTER_1"/>
    <property type="match status" value="2"/>
</dbReference>
<protein>
    <submittedName>
        <fullName evidence="6">Glutathione ABC transporter ATP-binding protein</fullName>
    </submittedName>
</protein>
<keyword evidence="2" id="KW-0813">Transport</keyword>
<comment type="caution">
    <text evidence="6">The sequence shown here is derived from an EMBL/GenBank/DDBJ whole genome shotgun (WGS) entry which is preliminary data.</text>
</comment>
<proteinExistence type="inferred from homology"/>
<evidence type="ECO:0000256" key="4">
    <source>
        <dbReference type="ARBA" id="ARBA00022840"/>
    </source>
</evidence>
<evidence type="ECO:0000256" key="3">
    <source>
        <dbReference type="ARBA" id="ARBA00022741"/>
    </source>
</evidence>
<accession>A0A7Y0HXK8</accession>
<dbReference type="GO" id="GO:0015833">
    <property type="term" value="P:peptide transport"/>
    <property type="evidence" value="ECO:0007669"/>
    <property type="project" value="InterPro"/>
</dbReference>
<dbReference type="PROSITE" id="PS50893">
    <property type="entry name" value="ABC_TRANSPORTER_2"/>
    <property type="match status" value="2"/>
</dbReference>
<evidence type="ECO:0000259" key="5">
    <source>
        <dbReference type="PROSITE" id="PS50893"/>
    </source>
</evidence>
<dbReference type="EMBL" id="JAAIIG010000005">
    <property type="protein sequence ID" value="NMM98402.1"/>
    <property type="molecule type" value="Genomic_DNA"/>
</dbReference>
<name>A0A7Y0HXK8_9BIFI</name>
<dbReference type="InterPro" id="IPR003593">
    <property type="entry name" value="AAA+_ATPase"/>
</dbReference>
<organism evidence="6 7">
    <name type="scientific">Bifidobacterium olomucense</name>
    <dbReference type="NCBI Taxonomy" id="2675324"/>
    <lineage>
        <taxon>Bacteria</taxon>
        <taxon>Bacillati</taxon>
        <taxon>Actinomycetota</taxon>
        <taxon>Actinomycetes</taxon>
        <taxon>Bifidobacteriales</taxon>
        <taxon>Bifidobacteriaceae</taxon>
        <taxon>Bifidobacterium</taxon>
    </lineage>
</organism>
<feature type="domain" description="ABC transporter" evidence="5">
    <location>
        <begin position="280"/>
        <end position="524"/>
    </location>
</feature>
<dbReference type="CDD" id="cd03257">
    <property type="entry name" value="ABC_NikE_OppD_transporters"/>
    <property type="match status" value="2"/>
</dbReference>